<dbReference type="EMBL" id="JAACXV010013785">
    <property type="protein sequence ID" value="KAF7272320.1"/>
    <property type="molecule type" value="Genomic_DNA"/>
</dbReference>
<dbReference type="PROSITE" id="PS00028">
    <property type="entry name" value="ZINC_FINGER_C2H2_1"/>
    <property type="match status" value="1"/>
</dbReference>
<dbReference type="SMART" id="SM00355">
    <property type="entry name" value="ZnF_C2H2"/>
    <property type="match status" value="3"/>
</dbReference>
<organism evidence="2 3">
    <name type="scientific">Rhynchophorus ferrugineus</name>
    <name type="common">Red palm weevil</name>
    <name type="synonym">Curculio ferrugineus</name>
    <dbReference type="NCBI Taxonomy" id="354439"/>
    <lineage>
        <taxon>Eukaryota</taxon>
        <taxon>Metazoa</taxon>
        <taxon>Ecdysozoa</taxon>
        <taxon>Arthropoda</taxon>
        <taxon>Hexapoda</taxon>
        <taxon>Insecta</taxon>
        <taxon>Pterygota</taxon>
        <taxon>Neoptera</taxon>
        <taxon>Endopterygota</taxon>
        <taxon>Coleoptera</taxon>
        <taxon>Polyphaga</taxon>
        <taxon>Cucujiformia</taxon>
        <taxon>Curculionidae</taxon>
        <taxon>Dryophthorinae</taxon>
        <taxon>Rhynchophorus</taxon>
    </lineage>
</organism>
<dbReference type="InterPro" id="IPR013087">
    <property type="entry name" value="Znf_C2H2_type"/>
</dbReference>
<proteinExistence type="predicted"/>
<dbReference type="Gene3D" id="3.30.160.60">
    <property type="entry name" value="Classic Zinc Finger"/>
    <property type="match status" value="1"/>
</dbReference>
<evidence type="ECO:0000259" key="1">
    <source>
        <dbReference type="PROSITE" id="PS00028"/>
    </source>
</evidence>
<dbReference type="Proteomes" id="UP000625711">
    <property type="component" value="Unassembled WGS sequence"/>
</dbReference>
<dbReference type="AlphaFoldDB" id="A0A834I6G9"/>
<gene>
    <name evidence="2" type="ORF">GWI33_014869</name>
</gene>
<keyword evidence="3" id="KW-1185">Reference proteome</keyword>
<evidence type="ECO:0000313" key="2">
    <source>
        <dbReference type="EMBL" id="KAF7272320.1"/>
    </source>
</evidence>
<name>A0A834I6G9_RHYFE</name>
<feature type="domain" description="C2H2-type" evidence="1">
    <location>
        <begin position="44"/>
        <end position="65"/>
    </location>
</feature>
<protein>
    <recommendedName>
        <fullName evidence="1">C2H2-type domain-containing protein</fullName>
    </recommendedName>
</protein>
<accession>A0A834I6G9</accession>
<comment type="caution">
    <text evidence="2">The sequence shown here is derived from an EMBL/GenBank/DDBJ whole genome shotgun (WGS) entry which is preliminary data.</text>
</comment>
<evidence type="ECO:0000313" key="3">
    <source>
        <dbReference type="Proteomes" id="UP000625711"/>
    </source>
</evidence>
<dbReference type="OrthoDB" id="6910977at2759"/>
<reference evidence="2" key="1">
    <citation type="submission" date="2020-08" db="EMBL/GenBank/DDBJ databases">
        <title>Genome sequencing and assembly of the red palm weevil Rhynchophorus ferrugineus.</title>
        <authorList>
            <person name="Dias G.B."/>
            <person name="Bergman C.M."/>
            <person name="Manee M."/>
        </authorList>
    </citation>
    <scope>NUCLEOTIDE SEQUENCE</scope>
    <source>
        <strain evidence="2">AA-2017</strain>
        <tissue evidence="2">Whole larva</tissue>
    </source>
</reference>
<sequence length="164" mass="19042">MVIKFTVNSNGNAGVKCPNCQKVYRNDSTMKSHFYQDCGKPQKCHLCPYTCKRKHSLKQHLSMKHNCKLPMTERRWHPYNVSFDQIFHVGQANDGDLSCRCQTCMNKGTAGTSSRRSSNEERDVKPNLMILTEETFKCKHRNCNFATDRREVLIMHILNHDDES</sequence>